<evidence type="ECO:0000256" key="1">
    <source>
        <dbReference type="SAM" id="MobiDB-lite"/>
    </source>
</evidence>
<feature type="transmembrane region" description="Helical" evidence="2">
    <location>
        <begin position="27"/>
        <end position="57"/>
    </location>
</feature>
<keyword evidence="2" id="KW-0472">Membrane</keyword>
<dbReference type="EMBL" id="JAKROA010000004">
    <property type="protein sequence ID" value="KAL5107487.1"/>
    <property type="molecule type" value="Genomic_DNA"/>
</dbReference>
<sequence>MSKDSDNLIEEVRDFFDNDFRPAESRVYWRGIGISLLVFGGITSLFIFVTGVFVCCLAPRKHIVPPSVYVVTSPPASMSAPACSQIPQMDLNTSTYSKATAPLLEPPPDHAPPSYESIAASKVS</sequence>
<gene>
    <name evidence="3" type="ORF">TcWFU_002748</name>
</gene>
<reference evidence="3 4" key="1">
    <citation type="journal article" date="2022" name="Front. Cell. Infect. Microbiol.">
        <title>The Genomes of Two Strains of Taenia crassiceps the Animal Model for the Study of Human Cysticercosis.</title>
        <authorList>
            <person name="Bobes R.J."/>
            <person name="Estrada K."/>
            <person name="Rios-Valencia D.G."/>
            <person name="Calderon-Gallegos A."/>
            <person name="de la Torre P."/>
            <person name="Carrero J.C."/>
            <person name="Sanchez-Flores A."/>
            <person name="Laclette J.P."/>
        </authorList>
    </citation>
    <scope>NUCLEOTIDE SEQUENCE [LARGE SCALE GENOMIC DNA]</scope>
    <source>
        <strain evidence="3">WFUcys</strain>
    </source>
</reference>
<keyword evidence="4" id="KW-1185">Reference proteome</keyword>
<feature type="region of interest" description="Disordered" evidence="1">
    <location>
        <begin position="99"/>
        <end position="124"/>
    </location>
</feature>
<accession>A0ABR4QCX2</accession>
<evidence type="ECO:0000313" key="3">
    <source>
        <dbReference type="EMBL" id="KAL5107487.1"/>
    </source>
</evidence>
<keyword evidence="2" id="KW-0812">Transmembrane</keyword>
<comment type="caution">
    <text evidence="3">The sequence shown here is derived from an EMBL/GenBank/DDBJ whole genome shotgun (WGS) entry which is preliminary data.</text>
</comment>
<proteinExistence type="predicted"/>
<evidence type="ECO:0000313" key="4">
    <source>
        <dbReference type="Proteomes" id="UP001651158"/>
    </source>
</evidence>
<keyword evidence="2" id="KW-1133">Transmembrane helix</keyword>
<dbReference type="Proteomes" id="UP001651158">
    <property type="component" value="Unassembled WGS sequence"/>
</dbReference>
<evidence type="ECO:0000256" key="2">
    <source>
        <dbReference type="SAM" id="Phobius"/>
    </source>
</evidence>
<name>A0ABR4QCX2_9CEST</name>
<protein>
    <submittedName>
        <fullName evidence="3">Uncharacterized protein</fullName>
    </submittedName>
</protein>
<organism evidence="3 4">
    <name type="scientific">Taenia crassiceps</name>
    <dbReference type="NCBI Taxonomy" id="6207"/>
    <lineage>
        <taxon>Eukaryota</taxon>
        <taxon>Metazoa</taxon>
        <taxon>Spiralia</taxon>
        <taxon>Lophotrochozoa</taxon>
        <taxon>Platyhelminthes</taxon>
        <taxon>Cestoda</taxon>
        <taxon>Eucestoda</taxon>
        <taxon>Cyclophyllidea</taxon>
        <taxon>Taeniidae</taxon>
        <taxon>Taenia</taxon>
    </lineage>
</organism>